<proteinExistence type="predicted"/>
<keyword evidence="3" id="KW-1185">Reference proteome</keyword>
<protein>
    <recommendedName>
        <fullName evidence="4">DUF2680 domain-containing protein</fullName>
    </recommendedName>
</protein>
<reference evidence="2 3" key="1">
    <citation type="submission" date="2019-07" db="EMBL/GenBank/DDBJ databases">
        <title>The pathways for chlorine oxyanion respiration interact through the shared metabolite chlorate.</title>
        <authorList>
            <person name="Barnum T.P."/>
            <person name="Cheng Y."/>
            <person name="Hill K.A."/>
            <person name="Lucas L.N."/>
            <person name="Carlson H.K."/>
            <person name="Coates J.D."/>
        </authorList>
    </citation>
    <scope>NUCLEOTIDE SEQUENCE [LARGE SCALE GENOMIC DNA]</scope>
    <source>
        <strain evidence="2 3">BK-1</strain>
    </source>
</reference>
<evidence type="ECO:0008006" key="4">
    <source>
        <dbReference type="Google" id="ProtNLM"/>
    </source>
</evidence>
<evidence type="ECO:0000313" key="3">
    <source>
        <dbReference type="Proteomes" id="UP000316649"/>
    </source>
</evidence>
<evidence type="ECO:0000256" key="1">
    <source>
        <dbReference type="SAM" id="SignalP"/>
    </source>
</evidence>
<dbReference type="EMBL" id="VMNH01000007">
    <property type="protein sequence ID" value="TVO75837.1"/>
    <property type="molecule type" value="Genomic_DNA"/>
</dbReference>
<sequence length="142" mass="16803">MKTFIKMVAITGLCLVSIGQAQAGSEHNRGYTKHSDIKNLNQRVDWGIKSGKISHREADRLRHQQQSIRQLKRKFYADGHLSRKERQILSNRISRLNDRVYSYKHNDNYRVDKGYWNNRGYSRSYLYGHSDSRPSGTIIYRW</sequence>
<feature type="signal peptide" evidence="1">
    <location>
        <begin position="1"/>
        <end position="23"/>
    </location>
</feature>
<dbReference type="AlphaFoldDB" id="A0A557SEI2"/>
<keyword evidence="1" id="KW-0732">Signal</keyword>
<gene>
    <name evidence="2" type="ORF">FHP88_07510</name>
</gene>
<name>A0A557SEI2_9GAMM</name>
<dbReference type="RefSeq" id="WP_144358417.1">
    <property type="nucleotide sequence ID" value="NZ_VMNH01000007.1"/>
</dbReference>
<organism evidence="2 3">
    <name type="scientific">Sedimenticola selenatireducens</name>
    <dbReference type="NCBI Taxonomy" id="191960"/>
    <lineage>
        <taxon>Bacteria</taxon>
        <taxon>Pseudomonadati</taxon>
        <taxon>Pseudomonadota</taxon>
        <taxon>Gammaproteobacteria</taxon>
        <taxon>Chromatiales</taxon>
        <taxon>Sedimenticolaceae</taxon>
        <taxon>Sedimenticola</taxon>
    </lineage>
</organism>
<comment type="caution">
    <text evidence="2">The sequence shown here is derived from an EMBL/GenBank/DDBJ whole genome shotgun (WGS) entry which is preliminary data.</text>
</comment>
<feature type="chain" id="PRO_5021742934" description="DUF2680 domain-containing protein" evidence="1">
    <location>
        <begin position="24"/>
        <end position="142"/>
    </location>
</feature>
<accession>A0A557SEI2</accession>
<evidence type="ECO:0000313" key="2">
    <source>
        <dbReference type="EMBL" id="TVO75837.1"/>
    </source>
</evidence>
<dbReference type="OrthoDB" id="7569823at2"/>
<dbReference type="Proteomes" id="UP000316649">
    <property type="component" value="Unassembled WGS sequence"/>
</dbReference>